<comment type="function">
    <text evidence="1">General (non sugar-specific) component of the phosphoenolpyruvate-dependent sugar phosphotransferase system (sugar PTS). This major carbohydrate active-transport system catalyzes the phosphorylation of incoming sugar substrates concomitantly with their translocation across the cell membrane. The phosphoryl group from phosphoenolpyruvate (PEP) is transferred to the phosphoryl carrier protein HPr by enzyme I. Phospho-HPr then transfers it to the PTS EIIA domain.</text>
</comment>
<dbReference type="InterPro" id="IPR000032">
    <property type="entry name" value="HPr-like"/>
</dbReference>
<dbReference type="PROSITE" id="PS51350">
    <property type="entry name" value="PTS_HPR_DOM"/>
    <property type="match status" value="1"/>
</dbReference>
<sequence>MVSQKVTVINPTGLHARPAAVLAREAKQFDSEIAVVSGSRKVDAKNVLALMDAGVNGGMEITVECIGADEEEALKALILAIESGLGE</sequence>
<evidence type="ECO:0000259" key="6">
    <source>
        <dbReference type="PROSITE" id="PS51350"/>
    </source>
</evidence>
<evidence type="ECO:0000313" key="8">
    <source>
        <dbReference type="Proteomes" id="UP000886805"/>
    </source>
</evidence>
<dbReference type="SUPFAM" id="SSF55594">
    <property type="entry name" value="HPr-like"/>
    <property type="match status" value="1"/>
</dbReference>
<dbReference type="GO" id="GO:0005737">
    <property type="term" value="C:cytoplasm"/>
    <property type="evidence" value="ECO:0007669"/>
    <property type="project" value="UniProtKB-SubCell"/>
</dbReference>
<dbReference type="PANTHER" id="PTHR33705">
    <property type="entry name" value="PHOSPHOCARRIER PROTEIN HPR"/>
    <property type="match status" value="1"/>
</dbReference>
<dbReference type="InterPro" id="IPR001020">
    <property type="entry name" value="PTS_HPr_His_P_site"/>
</dbReference>
<dbReference type="Pfam" id="PF00381">
    <property type="entry name" value="PTS-HPr"/>
    <property type="match status" value="1"/>
</dbReference>
<reference evidence="7" key="2">
    <citation type="submission" date="2021-04" db="EMBL/GenBank/DDBJ databases">
        <authorList>
            <person name="Gilroy R."/>
        </authorList>
    </citation>
    <scope>NUCLEOTIDE SEQUENCE</scope>
    <source>
        <strain evidence="7">ChiSxjej3B15-1167</strain>
    </source>
</reference>
<evidence type="ECO:0000313" key="7">
    <source>
        <dbReference type="EMBL" id="HIX71472.1"/>
    </source>
</evidence>
<name>A0A9D2BDH1_9FIRM</name>
<evidence type="ECO:0000256" key="4">
    <source>
        <dbReference type="ARBA" id="ARBA00022490"/>
    </source>
</evidence>
<dbReference type="Proteomes" id="UP000886805">
    <property type="component" value="Unassembled WGS sequence"/>
</dbReference>
<dbReference type="Gene3D" id="3.30.1340.10">
    <property type="entry name" value="HPr-like"/>
    <property type="match status" value="1"/>
</dbReference>
<protein>
    <recommendedName>
        <fullName evidence="3">Phosphocarrier protein HPr</fullName>
    </recommendedName>
</protein>
<evidence type="ECO:0000256" key="2">
    <source>
        <dbReference type="ARBA" id="ARBA00004496"/>
    </source>
</evidence>
<dbReference type="PANTHER" id="PTHR33705:SF2">
    <property type="entry name" value="PHOSPHOCARRIER PROTEIN NPR"/>
    <property type="match status" value="1"/>
</dbReference>
<gene>
    <name evidence="7" type="ORF">H9849_00475</name>
</gene>
<dbReference type="EMBL" id="DXEQ01000011">
    <property type="protein sequence ID" value="HIX71472.1"/>
    <property type="molecule type" value="Genomic_DNA"/>
</dbReference>
<proteinExistence type="predicted"/>
<evidence type="ECO:0000256" key="3">
    <source>
        <dbReference type="ARBA" id="ARBA00020422"/>
    </source>
</evidence>
<dbReference type="PRINTS" id="PR00107">
    <property type="entry name" value="PHOSPHOCPHPR"/>
</dbReference>
<dbReference type="GO" id="GO:0009401">
    <property type="term" value="P:phosphoenolpyruvate-dependent sugar phosphotransferase system"/>
    <property type="evidence" value="ECO:0007669"/>
    <property type="project" value="UniProtKB-KW"/>
</dbReference>
<comment type="caution">
    <text evidence="7">The sequence shown here is derived from an EMBL/GenBank/DDBJ whole genome shotgun (WGS) entry which is preliminary data.</text>
</comment>
<evidence type="ECO:0000256" key="1">
    <source>
        <dbReference type="ARBA" id="ARBA00003681"/>
    </source>
</evidence>
<dbReference type="CDD" id="cd00367">
    <property type="entry name" value="PTS-HPr_like"/>
    <property type="match status" value="1"/>
</dbReference>
<feature type="domain" description="HPr" evidence="6">
    <location>
        <begin position="1"/>
        <end position="87"/>
    </location>
</feature>
<organism evidence="7 8">
    <name type="scientific">Candidatus Anaerobutyricum stercoripullorum</name>
    <dbReference type="NCBI Taxonomy" id="2838456"/>
    <lineage>
        <taxon>Bacteria</taxon>
        <taxon>Bacillati</taxon>
        <taxon>Bacillota</taxon>
        <taxon>Clostridia</taxon>
        <taxon>Lachnospirales</taxon>
        <taxon>Lachnospiraceae</taxon>
        <taxon>Anaerobutyricum</taxon>
    </lineage>
</organism>
<accession>A0A9D2BDH1</accession>
<keyword evidence="5" id="KW-0598">Phosphotransferase system</keyword>
<dbReference type="NCBIfam" id="TIGR01003">
    <property type="entry name" value="PTS_HPr_family"/>
    <property type="match status" value="1"/>
</dbReference>
<keyword evidence="4" id="KW-0963">Cytoplasm</keyword>
<dbReference type="PROSITE" id="PS00369">
    <property type="entry name" value="PTS_HPR_HIS"/>
    <property type="match status" value="1"/>
</dbReference>
<evidence type="ECO:0000256" key="5">
    <source>
        <dbReference type="ARBA" id="ARBA00022683"/>
    </source>
</evidence>
<dbReference type="InterPro" id="IPR050399">
    <property type="entry name" value="HPr"/>
</dbReference>
<dbReference type="AlphaFoldDB" id="A0A9D2BDH1"/>
<dbReference type="InterPro" id="IPR035895">
    <property type="entry name" value="HPr-like_sf"/>
</dbReference>
<comment type="subcellular location">
    <subcellularLocation>
        <location evidence="2">Cytoplasm</location>
    </subcellularLocation>
</comment>
<reference evidence="7" key="1">
    <citation type="journal article" date="2021" name="PeerJ">
        <title>Extensive microbial diversity within the chicken gut microbiome revealed by metagenomics and culture.</title>
        <authorList>
            <person name="Gilroy R."/>
            <person name="Ravi A."/>
            <person name="Getino M."/>
            <person name="Pursley I."/>
            <person name="Horton D.L."/>
            <person name="Alikhan N.F."/>
            <person name="Baker D."/>
            <person name="Gharbi K."/>
            <person name="Hall N."/>
            <person name="Watson M."/>
            <person name="Adriaenssens E.M."/>
            <person name="Foster-Nyarko E."/>
            <person name="Jarju S."/>
            <person name="Secka A."/>
            <person name="Antonio M."/>
            <person name="Oren A."/>
            <person name="Chaudhuri R.R."/>
            <person name="La Ragione R."/>
            <person name="Hildebrand F."/>
            <person name="Pallen M.J."/>
        </authorList>
    </citation>
    <scope>NUCLEOTIDE SEQUENCE</scope>
    <source>
        <strain evidence="7">ChiSxjej3B15-1167</strain>
    </source>
</reference>